<keyword evidence="3" id="KW-1185">Reference proteome</keyword>
<sequence length="51" mass="5876">MKRALDALGYPVGRRKARSLMREAGVRERATVRNTRSRPPVSINSRYLKMC</sequence>
<accession>A0A3S0X3U9</accession>
<gene>
    <name evidence="2" type="ORF">ELY37_01190</name>
</gene>
<evidence type="ECO:0000313" key="3">
    <source>
        <dbReference type="Proteomes" id="UP000286912"/>
    </source>
</evidence>
<organism evidence="2 3">
    <name type="scientific">Vreelandella populi</name>
    <dbReference type="NCBI Taxonomy" id="2498858"/>
    <lineage>
        <taxon>Bacteria</taxon>
        <taxon>Pseudomonadati</taxon>
        <taxon>Pseudomonadota</taxon>
        <taxon>Gammaproteobacteria</taxon>
        <taxon>Oceanospirillales</taxon>
        <taxon>Halomonadaceae</taxon>
        <taxon>Vreelandella</taxon>
    </lineage>
</organism>
<evidence type="ECO:0000313" key="2">
    <source>
        <dbReference type="EMBL" id="RUR49349.1"/>
    </source>
</evidence>
<evidence type="ECO:0008006" key="4">
    <source>
        <dbReference type="Google" id="ProtNLM"/>
    </source>
</evidence>
<comment type="caution">
    <text evidence="2">The sequence shown here is derived from an EMBL/GenBank/DDBJ whole genome shotgun (WGS) entry which is preliminary data.</text>
</comment>
<name>A0A3S0X3U9_9GAMM</name>
<proteinExistence type="predicted"/>
<feature type="region of interest" description="Disordered" evidence="1">
    <location>
        <begin position="22"/>
        <end position="44"/>
    </location>
</feature>
<reference evidence="2 3" key="1">
    <citation type="submission" date="2018-12" db="EMBL/GenBank/DDBJ databases">
        <title>three novel Halomonas strain isolated from plants.</title>
        <authorList>
            <person name="Sun C."/>
        </authorList>
    </citation>
    <scope>NUCLEOTIDE SEQUENCE [LARGE SCALE GENOMIC DNA]</scope>
    <source>
        <strain evidence="2 3">RC</strain>
    </source>
</reference>
<evidence type="ECO:0000256" key="1">
    <source>
        <dbReference type="SAM" id="MobiDB-lite"/>
    </source>
</evidence>
<protein>
    <recommendedName>
        <fullName evidence="4">HTH-like domain-containing protein</fullName>
    </recommendedName>
</protein>
<dbReference type="Proteomes" id="UP000286912">
    <property type="component" value="Unassembled WGS sequence"/>
</dbReference>
<dbReference type="AlphaFoldDB" id="A0A3S0X3U9"/>
<feature type="compositionally biased region" description="Basic and acidic residues" evidence="1">
    <location>
        <begin position="22"/>
        <end position="31"/>
    </location>
</feature>
<dbReference type="EMBL" id="RZHD01000002">
    <property type="protein sequence ID" value="RUR49349.1"/>
    <property type="molecule type" value="Genomic_DNA"/>
</dbReference>